<dbReference type="CDD" id="cd01335">
    <property type="entry name" value="Radical_SAM"/>
    <property type="match status" value="1"/>
</dbReference>
<dbReference type="EMBL" id="BAAACI010000006">
    <property type="protein sequence ID" value="GAA0773529.1"/>
    <property type="molecule type" value="Genomic_DNA"/>
</dbReference>
<dbReference type="InterPro" id="IPR058240">
    <property type="entry name" value="rSAM_sf"/>
</dbReference>
<dbReference type="PROSITE" id="PS51918">
    <property type="entry name" value="RADICAL_SAM"/>
    <property type="match status" value="1"/>
</dbReference>
<dbReference type="InterPro" id="IPR000385">
    <property type="entry name" value="MoaA_NifB_PqqE_Fe-S-bd_CS"/>
</dbReference>
<dbReference type="SFLD" id="SFLDG01067">
    <property type="entry name" value="SPASM/twitch_domain_containing"/>
    <property type="match status" value="1"/>
</dbReference>
<evidence type="ECO:0000256" key="1">
    <source>
        <dbReference type="ARBA" id="ARBA00001966"/>
    </source>
</evidence>
<dbReference type="InterPro" id="IPR013483">
    <property type="entry name" value="MoaA"/>
</dbReference>
<keyword evidence="11" id="KW-0456">Lyase</keyword>
<dbReference type="PROSITE" id="PS01305">
    <property type="entry name" value="MOAA_NIFB_PQQE"/>
    <property type="match status" value="1"/>
</dbReference>
<dbReference type="SMART" id="SM00729">
    <property type="entry name" value="Elp3"/>
    <property type="match status" value="1"/>
</dbReference>
<comment type="cofactor">
    <cofactor evidence="1">
        <name>[4Fe-4S] cluster</name>
        <dbReference type="ChEBI" id="CHEBI:49883"/>
    </cofactor>
</comment>
<evidence type="ECO:0000256" key="3">
    <source>
        <dbReference type="ARBA" id="ARBA00022485"/>
    </source>
</evidence>
<keyword evidence="3" id="KW-0004">4Fe-4S</keyword>
<dbReference type="SFLD" id="SFLDG01383">
    <property type="entry name" value="cyclic_pyranopterin_phosphate"/>
    <property type="match status" value="1"/>
</dbReference>
<keyword evidence="9" id="KW-0342">GTP-binding</keyword>
<evidence type="ECO:0000256" key="2">
    <source>
        <dbReference type="ARBA" id="ARBA00012167"/>
    </source>
</evidence>
<comment type="caution">
    <text evidence="14">The sequence shown here is derived from an EMBL/GenBank/DDBJ whole genome shotgun (WGS) entry which is preliminary data.</text>
</comment>
<protein>
    <recommendedName>
        <fullName evidence="2">GTP 3',8-cyclase</fullName>
        <ecNumber evidence="2">4.1.99.22</ecNumber>
    </recommendedName>
</protein>
<dbReference type="NCBIfam" id="NF001199">
    <property type="entry name" value="PRK00164.2-1"/>
    <property type="match status" value="1"/>
</dbReference>
<keyword evidence="15" id="KW-1185">Reference proteome</keyword>
<dbReference type="Gene3D" id="3.20.20.70">
    <property type="entry name" value="Aldolase class I"/>
    <property type="match status" value="1"/>
</dbReference>
<reference evidence="14 15" key="1">
    <citation type="journal article" date="2019" name="Int. J. Syst. Evol. Microbiol.">
        <title>The Global Catalogue of Microorganisms (GCM) 10K type strain sequencing project: providing services to taxonomists for standard genome sequencing and annotation.</title>
        <authorList>
            <consortium name="The Broad Institute Genomics Platform"/>
            <consortium name="The Broad Institute Genome Sequencing Center for Infectious Disease"/>
            <person name="Wu L."/>
            <person name="Ma J."/>
        </authorList>
    </citation>
    <scope>NUCLEOTIDE SEQUENCE [LARGE SCALE GENOMIC DNA]</scope>
    <source>
        <strain evidence="14 15">JCM 1417</strain>
    </source>
</reference>
<name>A0ABN1KQK2_CLOSU</name>
<evidence type="ECO:0000256" key="12">
    <source>
        <dbReference type="ARBA" id="ARBA00048697"/>
    </source>
</evidence>
<dbReference type="InterPro" id="IPR013785">
    <property type="entry name" value="Aldolase_TIM"/>
</dbReference>
<evidence type="ECO:0000256" key="10">
    <source>
        <dbReference type="ARBA" id="ARBA00023150"/>
    </source>
</evidence>
<evidence type="ECO:0000313" key="14">
    <source>
        <dbReference type="EMBL" id="GAA0773529.1"/>
    </source>
</evidence>
<evidence type="ECO:0000313" key="15">
    <source>
        <dbReference type="Proteomes" id="UP001501047"/>
    </source>
</evidence>
<keyword evidence="5" id="KW-0479">Metal-binding</keyword>
<evidence type="ECO:0000256" key="8">
    <source>
        <dbReference type="ARBA" id="ARBA00023014"/>
    </source>
</evidence>
<dbReference type="SUPFAM" id="SSF102114">
    <property type="entry name" value="Radical SAM enzymes"/>
    <property type="match status" value="1"/>
</dbReference>
<evidence type="ECO:0000256" key="6">
    <source>
        <dbReference type="ARBA" id="ARBA00022741"/>
    </source>
</evidence>
<keyword evidence="10" id="KW-0501">Molybdenum cofactor biosynthesis</keyword>
<dbReference type="InterPro" id="IPR006638">
    <property type="entry name" value="Elp3/MiaA/NifB-like_rSAM"/>
</dbReference>
<dbReference type="PANTHER" id="PTHR22960">
    <property type="entry name" value="MOLYBDOPTERIN COFACTOR SYNTHESIS PROTEIN A"/>
    <property type="match status" value="1"/>
</dbReference>
<dbReference type="NCBIfam" id="TIGR02666">
    <property type="entry name" value="moaA"/>
    <property type="match status" value="1"/>
</dbReference>
<dbReference type="Pfam" id="PF06463">
    <property type="entry name" value="Mob_synth_C"/>
    <property type="match status" value="1"/>
</dbReference>
<dbReference type="SFLD" id="SFLDS00029">
    <property type="entry name" value="Radical_SAM"/>
    <property type="match status" value="1"/>
</dbReference>
<comment type="catalytic activity">
    <reaction evidence="12">
        <text>GTP + AH2 + S-adenosyl-L-methionine = (8S)-3',8-cyclo-7,8-dihydroguanosine 5'-triphosphate + 5'-deoxyadenosine + L-methionine + A + H(+)</text>
        <dbReference type="Rhea" id="RHEA:49576"/>
        <dbReference type="ChEBI" id="CHEBI:13193"/>
        <dbReference type="ChEBI" id="CHEBI:15378"/>
        <dbReference type="ChEBI" id="CHEBI:17319"/>
        <dbReference type="ChEBI" id="CHEBI:17499"/>
        <dbReference type="ChEBI" id="CHEBI:37565"/>
        <dbReference type="ChEBI" id="CHEBI:57844"/>
        <dbReference type="ChEBI" id="CHEBI:59789"/>
        <dbReference type="ChEBI" id="CHEBI:131766"/>
        <dbReference type="EC" id="4.1.99.22"/>
    </reaction>
</comment>
<proteinExistence type="predicted"/>
<evidence type="ECO:0000256" key="5">
    <source>
        <dbReference type="ARBA" id="ARBA00022723"/>
    </source>
</evidence>
<sequence length="336" mass="37995">MEDSHGRNINYLRVSLTDKCNLRCTYCMPEGKCNQNFVSSKMSIEEIELIIRIFAEIGVEKVRFTGGEPLIVENISKIIYNTSQIKGIKDISLTTNGVFLEDKVKELKKAGLNRVNISMDTLKQDKYQAITGKPYLKKVQSGIVECLNEGIVPVKINVVLMKDINFDEVDEFIRMTEEIPVDIRFIELMPIGAGIELFQNHFISSKDIIASHPNLIPQDHGISSTAELYKTNKGKGNVGFITPLSCKFCDECNRVRLTNEGSIKPCLHGEEETNILSDIRELLRKYSSLNASFKETLDYKRVKNKILNTMYEKPLEHSLSKDGKSKANKSMFQIGG</sequence>
<evidence type="ECO:0000256" key="9">
    <source>
        <dbReference type="ARBA" id="ARBA00023134"/>
    </source>
</evidence>
<dbReference type="InterPro" id="IPR010505">
    <property type="entry name" value="MoaA_twitch"/>
</dbReference>
<dbReference type="SFLD" id="SFLDG01386">
    <property type="entry name" value="main_SPASM_domain-containing"/>
    <property type="match status" value="1"/>
</dbReference>
<dbReference type="InterPro" id="IPR007197">
    <property type="entry name" value="rSAM"/>
</dbReference>
<keyword evidence="7" id="KW-0408">Iron</keyword>
<dbReference type="InterPro" id="IPR040064">
    <property type="entry name" value="MoaA-like"/>
</dbReference>
<feature type="domain" description="Radical SAM core" evidence="13">
    <location>
        <begin position="4"/>
        <end position="219"/>
    </location>
</feature>
<organism evidence="14 15">
    <name type="scientific">Clostridium subterminale</name>
    <dbReference type="NCBI Taxonomy" id="1550"/>
    <lineage>
        <taxon>Bacteria</taxon>
        <taxon>Bacillati</taxon>
        <taxon>Bacillota</taxon>
        <taxon>Clostridia</taxon>
        <taxon>Eubacteriales</taxon>
        <taxon>Clostridiaceae</taxon>
        <taxon>Clostridium</taxon>
    </lineage>
</organism>
<dbReference type="RefSeq" id="WP_343826384.1">
    <property type="nucleotide sequence ID" value="NZ_BAAACI010000006.1"/>
</dbReference>
<accession>A0ABN1KQK2</accession>
<keyword evidence="8" id="KW-0411">Iron-sulfur</keyword>
<gene>
    <name evidence="14" type="primary">moaA</name>
    <name evidence="14" type="ORF">GCM10008908_21890</name>
</gene>
<dbReference type="InterPro" id="IPR050105">
    <property type="entry name" value="MoCo_biosynth_MoaA/MoaC"/>
</dbReference>
<dbReference type="Proteomes" id="UP001501047">
    <property type="component" value="Unassembled WGS sequence"/>
</dbReference>
<evidence type="ECO:0000256" key="4">
    <source>
        <dbReference type="ARBA" id="ARBA00022691"/>
    </source>
</evidence>
<dbReference type="EC" id="4.1.99.22" evidence="2"/>
<dbReference type="PANTHER" id="PTHR22960:SF0">
    <property type="entry name" value="MOLYBDENUM COFACTOR BIOSYNTHESIS PROTEIN 1"/>
    <property type="match status" value="1"/>
</dbReference>
<keyword evidence="4" id="KW-0949">S-adenosyl-L-methionine</keyword>
<evidence type="ECO:0000259" key="13">
    <source>
        <dbReference type="PROSITE" id="PS51918"/>
    </source>
</evidence>
<keyword evidence="6" id="KW-0547">Nucleotide-binding</keyword>
<evidence type="ECO:0000256" key="7">
    <source>
        <dbReference type="ARBA" id="ARBA00023004"/>
    </source>
</evidence>
<dbReference type="Pfam" id="PF04055">
    <property type="entry name" value="Radical_SAM"/>
    <property type="match status" value="1"/>
</dbReference>
<evidence type="ECO:0000256" key="11">
    <source>
        <dbReference type="ARBA" id="ARBA00023239"/>
    </source>
</evidence>